<dbReference type="RefSeq" id="WP_350279193.1">
    <property type="nucleotide sequence ID" value="NZ_CP158165.1"/>
</dbReference>
<dbReference type="AlphaFoldDB" id="A0AAU7THJ5"/>
<evidence type="ECO:0000313" key="1">
    <source>
        <dbReference type="EMBL" id="XBV26394.1"/>
    </source>
</evidence>
<organism evidence="1">
    <name type="scientific">Kribbella sp. HUAS MG21</name>
    <dbReference type="NCBI Taxonomy" id="3160966"/>
    <lineage>
        <taxon>Bacteria</taxon>
        <taxon>Bacillati</taxon>
        <taxon>Actinomycetota</taxon>
        <taxon>Actinomycetes</taxon>
        <taxon>Propionibacteriales</taxon>
        <taxon>Kribbellaceae</taxon>
        <taxon>Kribbella</taxon>
    </lineage>
</organism>
<dbReference type="EMBL" id="CP158165">
    <property type="protein sequence ID" value="XBV26394.1"/>
    <property type="molecule type" value="Genomic_DNA"/>
</dbReference>
<protein>
    <submittedName>
        <fullName evidence="1">Uncharacterized protein</fullName>
    </submittedName>
</protein>
<accession>A0AAU7THJ5</accession>
<proteinExistence type="predicted"/>
<reference evidence="1" key="1">
    <citation type="submission" date="2024-06" db="EMBL/GenBank/DDBJ databases">
        <title>Kribbella sp. strain HUAS MG21 genome sequences.</title>
        <authorList>
            <person name="Mo P."/>
        </authorList>
    </citation>
    <scope>NUCLEOTIDE SEQUENCE</scope>
    <source>
        <strain evidence="1">HUAS MG21</strain>
    </source>
</reference>
<name>A0AAU7THJ5_9ACTN</name>
<sequence>MTLPVARTRDEARLYLDLTACACGALDADWQHATGLQDGELVSVYDATCPGCGADREYAFGLPERETAGDYPHFGGDEPSQLIDAGRWMALADQLASALPEDPATAAQALHLARAAVDEVIKFVPAGATTVPAKAFWTPEGRAVRDAEPGRFQLDRLEIVRNTYQPT</sequence>
<gene>
    <name evidence="1" type="ORF">ABN611_08175</name>
</gene>